<dbReference type="OrthoDB" id="8566581at2"/>
<comment type="caution">
    <text evidence="2">The sequence shown here is derived from an EMBL/GenBank/DDBJ whole genome shotgun (WGS) entry which is preliminary data.</text>
</comment>
<name>A0A853FH75_9BURK</name>
<feature type="compositionally biased region" description="Low complexity" evidence="1">
    <location>
        <begin position="178"/>
        <end position="187"/>
    </location>
</feature>
<dbReference type="NCBIfam" id="NF043076">
    <property type="entry name" value="PHA_gran_PhaM"/>
    <property type="match status" value="1"/>
</dbReference>
<dbReference type="RefSeq" id="WP_129969518.1">
    <property type="nucleotide sequence ID" value="NZ_JACCEW010000003.1"/>
</dbReference>
<feature type="compositionally biased region" description="Basic residues" evidence="1">
    <location>
        <begin position="208"/>
        <end position="232"/>
    </location>
</feature>
<dbReference type="EMBL" id="JACCEW010000003">
    <property type="protein sequence ID" value="NYT37336.1"/>
    <property type="molecule type" value="Genomic_DNA"/>
</dbReference>
<feature type="region of interest" description="Disordered" evidence="1">
    <location>
        <begin position="108"/>
        <end position="147"/>
    </location>
</feature>
<gene>
    <name evidence="2" type="ORF">H0A68_10670</name>
</gene>
<evidence type="ECO:0000313" key="3">
    <source>
        <dbReference type="Proteomes" id="UP000580517"/>
    </source>
</evidence>
<reference evidence="2 3" key="1">
    <citation type="submission" date="2020-07" db="EMBL/GenBank/DDBJ databases">
        <title>Taxonomic revisions and descriptions of new bacterial species based on genomic comparisons in the high-G+C-content subgroup of the family Alcaligenaceae.</title>
        <authorList>
            <person name="Szabo A."/>
            <person name="Felfoldi T."/>
        </authorList>
    </citation>
    <scope>NUCLEOTIDE SEQUENCE [LARGE SCALE GENOMIC DNA]</scope>
    <source>
        <strain evidence="2 3">DSM 25264</strain>
    </source>
</reference>
<feature type="region of interest" description="Disordered" evidence="1">
    <location>
        <begin position="178"/>
        <end position="232"/>
    </location>
</feature>
<sequence>MSQNKNPFVLPGLGQDGDMASNPVMASMEMMRQAWENLAGAGRFDAGLAVPCSPEDLDRRIKDLRAVENWLRMNLSMLTSTIQGLEVQRATLATLKGFMGGAMPQENVTAAAGSSGPDRASGRGGPSGRTKAEASQDAGSQGTAPGSADAYTAQAIAASEGWWDMVQKQFDTLAAATAASLQGAQAQPSEAGDGGGDPDGDAPAAAPKPRRAAKRAGVRKTTARRAASSRKN</sequence>
<accession>A0A853FH75</accession>
<evidence type="ECO:0000313" key="2">
    <source>
        <dbReference type="EMBL" id="NYT37336.1"/>
    </source>
</evidence>
<proteinExistence type="predicted"/>
<dbReference type="AlphaFoldDB" id="A0A853FH75"/>
<protein>
    <submittedName>
        <fullName evidence="2">Transcriptional regulator</fullName>
    </submittedName>
</protein>
<dbReference type="InterPro" id="IPR050026">
    <property type="entry name" value="PHA_gran_PhaM_N"/>
</dbReference>
<organism evidence="2 3">
    <name type="scientific">Allopusillimonas soli</name>
    <dbReference type="NCBI Taxonomy" id="659016"/>
    <lineage>
        <taxon>Bacteria</taxon>
        <taxon>Pseudomonadati</taxon>
        <taxon>Pseudomonadota</taxon>
        <taxon>Betaproteobacteria</taxon>
        <taxon>Burkholderiales</taxon>
        <taxon>Alcaligenaceae</taxon>
        <taxon>Allopusillimonas</taxon>
    </lineage>
</organism>
<evidence type="ECO:0000256" key="1">
    <source>
        <dbReference type="SAM" id="MobiDB-lite"/>
    </source>
</evidence>
<keyword evidence="3" id="KW-1185">Reference proteome</keyword>
<dbReference type="Proteomes" id="UP000580517">
    <property type="component" value="Unassembled WGS sequence"/>
</dbReference>